<dbReference type="EnsemblMetazoa" id="PPA02540.1">
    <property type="protein sequence ID" value="PPA02540.1"/>
    <property type="gene ID" value="WBGene00092094"/>
</dbReference>
<organism evidence="1 2">
    <name type="scientific">Pristionchus pacificus</name>
    <name type="common">Parasitic nematode worm</name>
    <dbReference type="NCBI Taxonomy" id="54126"/>
    <lineage>
        <taxon>Eukaryota</taxon>
        <taxon>Metazoa</taxon>
        <taxon>Ecdysozoa</taxon>
        <taxon>Nematoda</taxon>
        <taxon>Chromadorea</taxon>
        <taxon>Rhabditida</taxon>
        <taxon>Rhabditina</taxon>
        <taxon>Diplogasteromorpha</taxon>
        <taxon>Diplogasteroidea</taxon>
        <taxon>Neodiplogasteridae</taxon>
        <taxon>Pristionchus</taxon>
    </lineage>
</organism>
<reference evidence="2" key="1">
    <citation type="journal article" date="2008" name="Nat. Genet.">
        <title>The Pristionchus pacificus genome provides a unique perspective on nematode lifestyle and parasitism.</title>
        <authorList>
            <person name="Dieterich C."/>
            <person name="Clifton S.W."/>
            <person name="Schuster L.N."/>
            <person name="Chinwalla A."/>
            <person name="Delehaunty K."/>
            <person name="Dinkelacker I."/>
            <person name="Fulton L."/>
            <person name="Fulton R."/>
            <person name="Godfrey J."/>
            <person name="Minx P."/>
            <person name="Mitreva M."/>
            <person name="Roeseler W."/>
            <person name="Tian H."/>
            <person name="Witte H."/>
            <person name="Yang S.P."/>
            <person name="Wilson R.K."/>
            <person name="Sommer R.J."/>
        </authorList>
    </citation>
    <scope>NUCLEOTIDE SEQUENCE [LARGE SCALE GENOMIC DNA]</scope>
    <source>
        <strain evidence="2">PS312</strain>
    </source>
</reference>
<protein>
    <submittedName>
        <fullName evidence="1">Uncharacterized protein</fullName>
    </submittedName>
</protein>
<evidence type="ECO:0000313" key="1">
    <source>
        <dbReference type="EnsemblMetazoa" id="PPA02540.1"/>
    </source>
</evidence>
<reference evidence="1" key="2">
    <citation type="submission" date="2022-06" db="UniProtKB">
        <authorList>
            <consortium name="EnsemblMetazoa"/>
        </authorList>
    </citation>
    <scope>IDENTIFICATION</scope>
    <source>
        <strain evidence="1">PS312</strain>
    </source>
</reference>
<evidence type="ECO:0000313" key="2">
    <source>
        <dbReference type="Proteomes" id="UP000005239"/>
    </source>
</evidence>
<proteinExistence type="predicted"/>
<name>A0A2A6BQ51_PRIPA</name>
<sequence length="374" mass="44006">MLRVSDISWELIGCRTYEYNTHPVLQCRHWDKVALRWHLYTCERHNASQCNGGSNVDYAMPPENMKGGEWHNAFTYVQFDTKDTEKDLRLALSSIEDGINVPSIVPLKIDVDWKWTLDEGDCNHFSIRMSAMSSLEHIQKEEVASFCRQFDKDHFVSCDHFLSSDFTGKISLGNSQLIAQLNKLKAERERQEELYDEIVRTPARYVNALLRVERQSEKSGEERLKEKERLMKEDERNRRNQAARVITRNLRKYCIRRSIEKYGKRKVGLKRRLELIGILDERLAKSVDMRRKSIKEIERRRAERDDVLETLVKMGAIRDHKIGIYKREMAMVAGKSSEEVLNMLRTMRNSLRESIAEINHRKEMKKIENMVLGL</sequence>
<dbReference type="Proteomes" id="UP000005239">
    <property type="component" value="Unassembled WGS sequence"/>
</dbReference>
<dbReference type="AlphaFoldDB" id="A0A2A6BQ51"/>
<gene>
    <name evidence="1" type="primary">WBGene00092094</name>
</gene>
<accession>A0A8R1Y657</accession>
<accession>A0A2A6BQ51</accession>
<keyword evidence="2" id="KW-1185">Reference proteome</keyword>